<protein>
    <submittedName>
        <fullName evidence="5">PucR family transcriptional regulator</fullName>
    </submittedName>
</protein>
<feature type="domain" description="PucR C-terminal helix-turn-helix" evidence="3">
    <location>
        <begin position="476"/>
        <end position="519"/>
    </location>
</feature>
<accession>A0ABW8RPV1</accession>
<reference evidence="5 6" key="1">
    <citation type="submission" date="2024-11" db="EMBL/GenBank/DDBJ databases">
        <authorList>
            <person name="Lucas J.A."/>
        </authorList>
    </citation>
    <scope>NUCLEOTIDE SEQUENCE [LARGE SCALE GENOMIC DNA]</scope>
    <source>
        <strain evidence="5 6">Z 5.4</strain>
    </source>
</reference>
<dbReference type="InterPro" id="IPR012914">
    <property type="entry name" value="PucR_dom"/>
</dbReference>
<dbReference type="Pfam" id="PF17853">
    <property type="entry name" value="GGDEF_2"/>
    <property type="match status" value="1"/>
</dbReference>
<feature type="domain" description="Purine catabolism PurC-like" evidence="2">
    <location>
        <begin position="5"/>
        <end position="124"/>
    </location>
</feature>
<name>A0ABW8RPV1_9BACI</name>
<gene>
    <name evidence="5" type="ORF">ACJEBI_22340</name>
</gene>
<dbReference type="Proteomes" id="UP001623041">
    <property type="component" value="Unassembled WGS sequence"/>
</dbReference>
<dbReference type="InterPro" id="IPR051448">
    <property type="entry name" value="CdaR-like_regulators"/>
</dbReference>
<evidence type="ECO:0000313" key="6">
    <source>
        <dbReference type="Proteomes" id="UP001623041"/>
    </source>
</evidence>
<evidence type="ECO:0000256" key="1">
    <source>
        <dbReference type="ARBA" id="ARBA00006754"/>
    </source>
</evidence>
<proteinExistence type="inferred from homology"/>
<keyword evidence="6" id="KW-1185">Reference proteome</keyword>
<dbReference type="InterPro" id="IPR025736">
    <property type="entry name" value="PucR_C-HTH_dom"/>
</dbReference>
<dbReference type="InterPro" id="IPR041522">
    <property type="entry name" value="CdaR_GGDEF"/>
</dbReference>
<feature type="domain" description="CdaR GGDEF-like" evidence="4">
    <location>
        <begin position="332"/>
        <end position="421"/>
    </location>
</feature>
<dbReference type="RefSeq" id="WP_406582676.1">
    <property type="nucleotide sequence ID" value="NZ_JBJHQH010000021.1"/>
</dbReference>
<evidence type="ECO:0000259" key="4">
    <source>
        <dbReference type="Pfam" id="PF17853"/>
    </source>
</evidence>
<dbReference type="PANTHER" id="PTHR33744">
    <property type="entry name" value="CARBOHYDRATE DIACID REGULATOR"/>
    <property type="match status" value="1"/>
</dbReference>
<dbReference type="Pfam" id="PF13556">
    <property type="entry name" value="HTH_30"/>
    <property type="match status" value="1"/>
</dbReference>
<sequence length="537" mass="62961">MRVRDVFSLSGLKYAYIKAGIDGLDNKISSVTVLEVAETKEQSWLIEGQLYVTSLYAIMNNKEKQLEIFESLIEAKSAGVIICHLDHWLKNIDPRIEELCNKMNFPLIIAKSETTYIEILNPIILKLMEEESGGYLDANHMQNKLIEYVVSKKDVNDIYKTMTDFYCGGKIWFLDINNKLIYPKYNTEFSEISNYLFERSNEIQTIDDENKILTINDKKYILRFVRSQGMFFGTIVAEFEDNNLKDSDSILDIISRIYTLISTKNSRVSEIEMQRQQEYIGDLITWNFRSDEVAIKIGMDINWYIQKISQIIVLNINKFQENPRGNLRELERYIENVQYQRTKDIIKRENKDNLVGLRSDLIIILIAKQTIEIKDRINRLCNQLIESWDNDLAGDISIGVSNEFNDFRDIPKAYTEAIDAFKFGRRYFGENEYTLYRDLGCFGLIREFRENQKLTASLGDIFQKLKEYDAKNKQDLYNTLSQLIINDMDVDKVANSMYIHKNTVHYRKNKIIDLLGFEPWKMPYLLNTLMVIALENK</sequence>
<dbReference type="PANTHER" id="PTHR33744:SF1">
    <property type="entry name" value="DNA-BINDING TRANSCRIPTIONAL ACTIVATOR ADER"/>
    <property type="match status" value="1"/>
</dbReference>
<comment type="similarity">
    <text evidence="1">Belongs to the CdaR family.</text>
</comment>
<evidence type="ECO:0000259" key="3">
    <source>
        <dbReference type="Pfam" id="PF13556"/>
    </source>
</evidence>
<evidence type="ECO:0000313" key="5">
    <source>
        <dbReference type="EMBL" id="MFK9094200.1"/>
    </source>
</evidence>
<comment type="caution">
    <text evidence="5">The sequence shown here is derived from an EMBL/GenBank/DDBJ whole genome shotgun (WGS) entry which is preliminary data.</text>
</comment>
<evidence type="ECO:0000259" key="2">
    <source>
        <dbReference type="Pfam" id="PF07905"/>
    </source>
</evidence>
<organism evidence="5 6">
    <name type="scientific">Bacillus salipaludis</name>
    <dbReference type="NCBI Taxonomy" id="2547811"/>
    <lineage>
        <taxon>Bacteria</taxon>
        <taxon>Bacillati</taxon>
        <taxon>Bacillota</taxon>
        <taxon>Bacilli</taxon>
        <taxon>Bacillales</taxon>
        <taxon>Bacillaceae</taxon>
        <taxon>Bacillus</taxon>
    </lineage>
</organism>
<dbReference type="Pfam" id="PF07905">
    <property type="entry name" value="PucR"/>
    <property type="match status" value="1"/>
</dbReference>
<dbReference type="EMBL" id="JBJHQH010000021">
    <property type="protein sequence ID" value="MFK9094200.1"/>
    <property type="molecule type" value="Genomic_DNA"/>
</dbReference>
<dbReference type="InterPro" id="IPR042070">
    <property type="entry name" value="PucR_C-HTH_sf"/>
</dbReference>
<dbReference type="Gene3D" id="1.10.10.2840">
    <property type="entry name" value="PucR C-terminal helix-turn-helix domain"/>
    <property type="match status" value="1"/>
</dbReference>